<comment type="similarity">
    <text evidence="2">Belongs to the mitochondrion-specific ribosomal protein mS29 family.</text>
</comment>
<evidence type="ECO:0000256" key="4">
    <source>
        <dbReference type="ARBA" id="ARBA00022980"/>
    </source>
</evidence>
<keyword evidence="5" id="KW-0496">Mitochondrion</keyword>
<accession>A0A2J8AAG0</accession>
<protein>
    <recommendedName>
        <fullName evidence="7">Small ribosomal subunit protein mS29</fullName>
    </recommendedName>
</protein>
<dbReference type="OrthoDB" id="274828at2759"/>
<keyword evidence="6" id="KW-0687">Ribonucleoprotein</keyword>
<sequence>AQTAVDAALRLVRRLAAVAGAGGGGDGGGAPPVMFAVDDYNCLYGATDYGVLTSGTARAQRRVLHSDELILARGMRLLEAEAEELGNAVVVAASTSSTALPAPATPALRLPYAELRVPAFSEAETCNALAHYHATGYASELATHAQARQLHALTQGNARELRTHSRTRHGL</sequence>
<evidence type="ECO:0000256" key="7">
    <source>
        <dbReference type="ARBA" id="ARBA00035140"/>
    </source>
</evidence>
<evidence type="ECO:0000256" key="6">
    <source>
        <dbReference type="ARBA" id="ARBA00023274"/>
    </source>
</evidence>
<proteinExistence type="inferred from homology"/>
<reference evidence="8 9" key="1">
    <citation type="journal article" date="2017" name="Mol. Biol. Evol.">
        <title>The 4-celled Tetrabaena socialis nuclear genome reveals the essential components for genetic control of cell number at the origin of multicellularity in the volvocine lineage.</title>
        <authorList>
            <person name="Featherston J."/>
            <person name="Arakaki Y."/>
            <person name="Hanschen E.R."/>
            <person name="Ferris P.J."/>
            <person name="Michod R.E."/>
            <person name="Olson B.J.S.C."/>
            <person name="Nozaki H."/>
            <person name="Durand P.M."/>
        </authorList>
    </citation>
    <scope>NUCLEOTIDE SEQUENCE [LARGE SCALE GENOMIC DNA]</scope>
    <source>
        <strain evidence="8 9">NIES-571</strain>
    </source>
</reference>
<evidence type="ECO:0000256" key="2">
    <source>
        <dbReference type="ARBA" id="ARBA00009863"/>
    </source>
</evidence>
<comment type="subcellular location">
    <subcellularLocation>
        <location evidence="1">Mitochondrion</location>
    </subcellularLocation>
</comment>
<dbReference type="PANTHER" id="PTHR12810">
    <property type="entry name" value="MITOCHONDRIAL 28S RIBOSOMAL PROTEIN S29"/>
    <property type="match status" value="1"/>
</dbReference>
<name>A0A2J8AAG0_9CHLO</name>
<dbReference type="PANTHER" id="PTHR12810:SF0">
    <property type="entry name" value="SMALL RIBOSOMAL SUBUNIT PROTEIN MS29"/>
    <property type="match status" value="1"/>
</dbReference>
<evidence type="ECO:0000313" key="8">
    <source>
        <dbReference type="EMBL" id="PNH09516.1"/>
    </source>
</evidence>
<dbReference type="AlphaFoldDB" id="A0A2J8AAG0"/>
<dbReference type="InterPro" id="IPR019368">
    <property type="entry name" value="Ribosomal_mS29"/>
</dbReference>
<dbReference type="GO" id="GO:0003735">
    <property type="term" value="F:structural constituent of ribosome"/>
    <property type="evidence" value="ECO:0007669"/>
    <property type="project" value="TreeGrafter"/>
</dbReference>
<evidence type="ECO:0000256" key="3">
    <source>
        <dbReference type="ARBA" id="ARBA00022946"/>
    </source>
</evidence>
<dbReference type="EMBL" id="PGGS01000087">
    <property type="protein sequence ID" value="PNH09516.1"/>
    <property type="molecule type" value="Genomic_DNA"/>
</dbReference>
<comment type="caution">
    <text evidence="8">The sequence shown here is derived from an EMBL/GenBank/DDBJ whole genome shotgun (WGS) entry which is preliminary data.</text>
</comment>
<evidence type="ECO:0000256" key="5">
    <source>
        <dbReference type="ARBA" id="ARBA00023128"/>
    </source>
</evidence>
<keyword evidence="9" id="KW-1185">Reference proteome</keyword>
<keyword evidence="3" id="KW-0809">Transit peptide</keyword>
<feature type="non-terminal residue" evidence="8">
    <location>
        <position position="1"/>
    </location>
</feature>
<evidence type="ECO:0000256" key="1">
    <source>
        <dbReference type="ARBA" id="ARBA00004173"/>
    </source>
</evidence>
<organism evidence="8 9">
    <name type="scientific">Tetrabaena socialis</name>
    <dbReference type="NCBI Taxonomy" id="47790"/>
    <lineage>
        <taxon>Eukaryota</taxon>
        <taxon>Viridiplantae</taxon>
        <taxon>Chlorophyta</taxon>
        <taxon>core chlorophytes</taxon>
        <taxon>Chlorophyceae</taxon>
        <taxon>CS clade</taxon>
        <taxon>Chlamydomonadales</taxon>
        <taxon>Tetrabaenaceae</taxon>
        <taxon>Tetrabaena</taxon>
    </lineage>
</organism>
<dbReference type="Proteomes" id="UP000236333">
    <property type="component" value="Unassembled WGS sequence"/>
</dbReference>
<dbReference type="GO" id="GO:0005763">
    <property type="term" value="C:mitochondrial small ribosomal subunit"/>
    <property type="evidence" value="ECO:0007669"/>
    <property type="project" value="TreeGrafter"/>
</dbReference>
<keyword evidence="4" id="KW-0689">Ribosomal protein</keyword>
<gene>
    <name evidence="8" type="ORF">TSOC_003841</name>
</gene>
<evidence type="ECO:0000313" key="9">
    <source>
        <dbReference type="Proteomes" id="UP000236333"/>
    </source>
</evidence>